<protein>
    <submittedName>
        <fullName evidence="2">PadR family transcriptional regulator</fullName>
    </submittedName>
</protein>
<dbReference type="SUPFAM" id="SSF46785">
    <property type="entry name" value="Winged helix' DNA-binding domain"/>
    <property type="match status" value="1"/>
</dbReference>
<dbReference type="Pfam" id="PF03551">
    <property type="entry name" value="PadR"/>
    <property type="match status" value="1"/>
</dbReference>
<dbReference type="OrthoDB" id="8443918at2"/>
<name>A0A2K2UEG6_9ACTN</name>
<dbReference type="InterPro" id="IPR036388">
    <property type="entry name" value="WH-like_DNA-bd_sf"/>
</dbReference>
<feature type="domain" description="Transcription regulator PadR N-terminal" evidence="1">
    <location>
        <begin position="10"/>
        <end position="85"/>
    </location>
</feature>
<dbReference type="PANTHER" id="PTHR33169:SF14">
    <property type="entry name" value="TRANSCRIPTIONAL REGULATOR RV3488"/>
    <property type="match status" value="1"/>
</dbReference>
<organism evidence="2 3">
    <name type="scientific">Enteroscipio rubneri</name>
    <dbReference type="NCBI Taxonomy" id="2070686"/>
    <lineage>
        <taxon>Bacteria</taxon>
        <taxon>Bacillati</taxon>
        <taxon>Actinomycetota</taxon>
        <taxon>Coriobacteriia</taxon>
        <taxon>Eggerthellales</taxon>
        <taxon>Eggerthellaceae</taxon>
        <taxon>Enteroscipio</taxon>
    </lineage>
</organism>
<dbReference type="RefSeq" id="WP_103264030.1">
    <property type="nucleotide sequence ID" value="NZ_CABMLE010000001.1"/>
</dbReference>
<dbReference type="Proteomes" id="UP000236197">
    <property type="component" value="Unassembled WGS sequence"/>
</dbReference>
<evidence type="ECO:0000259" key="1">
    <source>
        <dbReference type="Pfam" id="PF03551"/>
    </source>
</evidence>
<dbReference type="InterPro" id="IPR005149">
    <property type="entry name" value="Tscrpt_reg_PadR_N"/>
</dbReference>
<dbReference type="InterPro" id="IPR036390">
    <property type="entry name" value="WH_DNA-bd_sf"/>
</dbReference>
<reference evidence="3" key="1">
    <citation type="submission" date="2018-01" db="EMBL/GenBank/DDBJ databases">
        <title>Rubneribacter badeniensis gen. nov., sp. nov., and Colonibacter rubneri, gen. nov., sp. nov., WGS of new members of the Eggerthellaceae.</title>
        <authorList>
            <person name="Danylec N."/>
            <person name="Stoll D.A."/>
            <person name="Doetsch A."/>
            <person name="Kulling S.E."/>
            <person name="Huch M."/>
        </authorList>
    </citation>
    <scope>NUCLEOTIDE SEQUENCE [LARGE SCALE GENOMIC DNA]</scope>
    <source>
        <strain evidence="3">ResAG-96</strain>
    </source>
</reference>
<dbReference type="AlphaFoldDB" id="A0A2K2UEG6"/>
<accession>A0A2K2UEG6</accession>
<dbReference type="EMBL" id="PPEK01000001">
    <property type="protein sequence ID" value="PNV68703.1"/>
    <property type="molecule type" value="Genomic_DNA"/>
</dbReference>
<keyword evidence="3" id="KW-1185">Reference proteome</keyword>
<sequence>MASHSIEIMILGALIERPMSAYEMDKTLEERNVRRWIRISSPSVYRNVIRLCEEGYADGTVVKEGEMPEKTVYTITDKGRERFAELMDEAAALPARVDFGFLPVLANISLVDQKTGRALIDELIETHRSTAERVDALIPAYERLEARATMELCADTYRLVAKHLEQFEKDLYGEA</sequence>
<comment type="caution">
    <text evidence="2">The sequence shown here is derived from an EMBL/GenBank/DDBJ whole genome shotgun (WGS) entry which is preliminary data.</text>
</comment>
<dbReference type="PANTHER" id="PTHR33169">
    <property type="entry name" value="PADR-FAMILY TRANSCRIPTIONAL REGULATOR"/>
    <property type="match status" value="1"/>
</dbReference>
<evidence type="ECO:0000313" key="3">
    <source>
        <dbReference type="Proteomes" id="UP000236197"/>
    </source>
</evidence>
<dbReference type="Gene3D" id="1.10.10.10">
    <property type="entry name" value="Winged helix-like DNA-binding domain superfamily/Winged helix DNA-binding domain"/>
    <property type="match status" value="1"/>
</dbReference>
<proteinExistence type="predicted"/>
<dbReference type="InterPro" id="IPR052509">
    <property type="entry name" value="Metal_resp_DNA-bind_regulator"/>
</dbReference>
<gene>
    <name evidence="2" type="ORF">C2L71_01595</name>
</gene>
<evidence type="ECO:0000313" key="2">
    <source>
        <dbReference type="EMBL" id="PNV68703.1"/>
    </source>
</evidence>